<evidence type="ECO:0000256" key="5">
    <source>
        <dbReference type="SAM" id="MobiDB-lite"/>
    </source>
</evidence>
<sequence length="448" mass="47909">MASGGPERGGPRAILPPPPPPPPPPRLPRWPLLIMFGLIPVWWLAGAFYLIWPLFGAVLLALLIVRGRVPLPPATGIWLLFVALVLLSATQLPSPVSLPFFGLRLGYYVTALVAGVYVYVYARERGDVAAALVPVCLFWFGLVALGWLGVLAPRFALTTPVEVLLPGGIANHPYMQDLVHISATEYSKQALIPIYRPAAPFPYTNNYGSTYAMALPCVVAYTMLRGRGILRWALLVSLPLSLAPAFLTLNRTMFASLGVGLAVLGVRAALRGNVRVGASVVGVLLIGGLTTLLIPVADLINSRVESSDTNTDRFSLYAEVIRRIVDSPWLGYGAPVSVDTVTAEVPVGTQGQLWTVLFSHGVPALVCFLGWFVIIGLKSARARSAPGQWLAVVPVICLVQIPFYGMADPTITIAYVAAAAAMALVEREAGAGRGDRSRPTRIPKAVVV</sequence>
<reference evidence="9" key="1">
    <citation type="journal article" date="2019" name="Int. J. Syst. Evol. Microbiol.">
        <title>The Global Catalogue of Microorganisms (GCM) 10K type strain sequencing project: providing services to taxonomists for standard genome sequencing and annotation.</title>
        <authorList>
            <consortium name="The Broad Institute Genomics Platform"/>
            <consortium name="The Broad Institute Genome Sequencing Center for Infectious Disease"/>
            <person name="Wu L."/>
            <person name="Ma J."/>
        </authorList>
    </citation>
    <scope>NUCLEOTIDE SEQUENCE [LARGE SCALE GENOMIC DNA]</scope>
    <source>
        <strain evidence="9">CGMCC 4.7144</strain>
    </source>
</reference>
<dbReference type="PANTHER" id="PTHR37422">
    <property type="entry name" value="TEICHURONIC ACID BIOSYNTHESIS PROTEIN TUAE"/>
    <property type="match status" value="1"/>
</dbReference>
<dbReference type="Proteomes" id="UP001596226">
    <property type="component" value="Unassembled WGS sequence"/>
</dbReference>
<evidence type="ECO:0000259" key="7">
    <source>
        <dbReference type="Pfam" id="PF04932"/>
    </source>
</evidence>
<keyword evidence="3 6" id="KW-1133">Transmembrane helix</keyword>
<evidence type="ECO:0000256" key="6">
    <source>
        <dbReference type="SAM" id="Phobius"/>
    </source>
</evidence>
<evidence type="ECO:0000256" key="4">
    <source>
        <dbReference type="ARBA" id="ARBA00023136"/>
    </source>
</evidence>
<feature type="transmembrane region" description="Helical" evidence="6">
    <location>
        <begin position="277"/>
        <end position="297"/>
    </location>
</feature>
<keyword evidence="2 6" id="KW-0812">Transmembrane</keyword>
<gene>
    <name evidence="8" type="ORF">ACFQGL_25800</name>
</gene>
<feature type="transmembrane region" description="Helical" evidence="6">
    <location>
        <begin position="353"/>
        <end position="377"/>
    </location>
</feature>
<keyword evidence="9" id="KW-1185">Reference proteome</keyword>
<feature type="transmembrane region" description="Helical" evidence="6">
    <location>
        <begin position="77"/>
        <end position="93"/>
    </location>
</feature>
<protein>
    <submittedName>
        <fullName evidence="8">O-antigen ligase family protein</fullName>
    </submittedName>
</protein>
<comment type="caution">
    <text evidence="8">The sequence shown here is derived from an EMBL/GenBank/DDBJ whole genome shotgun (WGS) entry which is preliminary data.</text>
</comment>
<feature type="domain" description="O-antigen ligase-related" evidence="7">
    <location>
        <begin position="241"/>
        <end position="368"/>
    </location>
</feature>
<feature type="transmembrane region" description="Helical" evidence="6">
    <location>
        <begin position="129"/>
        <end position="150"/>
    </location>
</feature>
<feature type="transmembrane region" description="Helical" evidence="6">
    <location>
        <begin position="253"/>
        <end position="270"/>
    </location>
</feature>
<dbReference type="InterPro" id="IPR007016">
    <property type="entry name" value="O-antigen_ligase-rel_domated"/>
</dbReference>
<dbReference type="InterPro" id="IPR051533">
    <property type="entry name" value="WaaL-like"/>
</dbReference>
<dbReference type="RefSeq" id="WP_377515048.1">
    <property type="nucleotide sequence ID" value="NZ_JBHSQS010000020.1"/>
</dbReference>
<name>A0ABW1HE73_9ACTN</name>
<feature type="transmembrane region" description="Helical" evidence="6">
    <location>
        <begin position="229"/>
        <end position="247"/>
    </location>
</feature>
<evidence type="ECO:0000313" key="9">
    <source>
        <dbReference type="Proteomes" id="UP001596226"/>
    </source>
</evidence>
<proteinExistence type="predicted"/>
<evidence type="ECO:0000313" key="8">
    <source>
        <dbReference type="EMBL" id="MFC5926757.1"/>
    </source>
</evidence>
<feature type="transmembrane region" description="Helical" evidence="6">
    <location>
        <begin position="32"/>
        <end position="65"/>
    </location>
</feature>
<accession>A0ABW1HE73</accession>
<organism evidence="8 9">
    <name type="scientific">Micromonospora vulcania</name>
    <dbReference type="NCBI Taxonomy" id="1441873"/>
    <lineage>
        <taxon>Bacteria</taxon>
        <taxon>Bacillati</taxon>
        <taxon>Actinomycetota</taxon>
        <taxon>Actinomycetes</taxon>
        <taxon>Micromonosporales</taxon>
        <taxon>Micromonosporaceae</taxon>
        <taxon>Micromonospora</taxon>
    </lineage>
</organism>
<keyword evidence="8" id="KW-0436">Ligase</keyword>
<keyword evidence="4 6" id="KW-0472">Membrane</keyword>
<dbReference type="PANTHER" id="PTHR37422:SF23">
    <property type="entry name" value="TEICHURONIC ACID BIOSYNTHESIS PROTEIN TUAE"/>
    <property type="match status" value="1"/>
</dbReference>
<dbReference type="Pfam" id="PF04932">
    <property type="entry name" value="Wzy_C"/>
    <property type="match status" value="1"/>
</dbReference>
<evidence type="ECO:0000256" key="3">
    <source>
        <dbReference type="ARBA" id="ARBA00022989"/>
    </source>
</evidence>
<feature type="transmembrane region" description="Helical" evidence="6">
    <location>
        <begin position="207"/>
        <end position="224"/>
    </location>
</feature>
<feature type="transmembrane region" description="Helical" evidence="6">
    <location>
        <begin position="105"/>
        <end position="122"/>
    </location>
</feature>
<dbReference type="EMBL" id="JBHSQS010000020">
    <property type="protein sequence ID" value="MFC5926757.1"/>
    <property type="molecule type" value="Genomic_DNA"/>
</dbReference>
<comment type="subcellular location">
    <subcellularLocation>
        <location evidence="1">Membrane</location>
        <topology evidence="1">Multi-pass membrane protein</topology>
    </subcellularLocation>
</comment>
<feature type="region of interest" description="Disordered" evidence="5">
    <location>
        <begin position="1"/>
        <end position="22"/>
    </location>
</feature>
<evidence type="ECO:0000256" key="2">
    <source>
        <dbReference type="ARBA" id="ARBA00022692"/>
    </source>
</evidence>
<evidence type="ECO:0000256" key="1">
    <source>
        <dbReference type="ARBA" id="ARBA00004141"/>
    </source>
</evidence>
<dbReference type="GO" id="GO:0016874">
    <property type="term" value="F:ligase activity"/>
    <property type="evidence" value="ECO:0007669"/>
    <property type="project" value="UniProtKB-KW"/>
</dbReference>